<dbReference type="PANTHER" id="PTHR22884">
    <property type="entry name" value="SET DOMAIN PROTEINS"/>
    <property type="match status" value="1"/>
</dbReference>
<keyword evidence="6" id="KW-0949">S-adenosyl-L-methionine</keyword>
<dbReference type="SUPFAM" id="SSF82199">
    <property type="entry name" value="SET domain"/>
    <property type="match status" value="1"/>
</dbReference>
<dbReference type="GO" id="GO:0032259">
    <property type="term" value="P:methylation"/>
    <property type="evidence" value="ECO:0007669"/>
    <property type="project" value="UniProtKB-KW"/>
</dbReference>
<dbReference type="SMART" id="SM00317">
    <property type="entry name" value="SET"/>
    <property type="match status" value="1"/>
</dbReference>
<evidence type="ECO:0000256" key="2">
    <source>
        <dbReference type="ARBA" id="ARBA00004286"/>
    </source>
</evidence>
<evidence type="ECO:0000256" key="3">
    <source>
        <dbReference type="ARBA" id="ARBA00022454"/>
    </source>
</evidence>
<dbReference type="GO" id="GO:0005694">
    <property type="term" value="C:chromosome"/>
    <property type="evidence" value="ECO:0007669"/>
    <property type="project" value="UniProtKB-SubCell"/>
</dbReference>
<organism evidence="9 10">
    <name type="scientific">Miscanthus lutarioriparius</name>
    <dbReference type="NCBI Taxonomy" id="422564"/>
    <lineage>
        <taxon>Eukaryota</taxon>
        <taxon>Viridiplantae</taxon>
        <taxon>Streptophyta</taxon>
        <taxon>Embryophyta</taxon>
        <taxon>Tracheophyta</taxon>
        <taxon>Spermatophyta</taxon>
        <taxon>Magnoliopsida</taxon>
        <taxon>Liliopsida</taxon>
        <taxon>Poales</taxon>
        <taxon>Poaceae</taxon>
        <taxon>PACMAD clade</taxon>
        <taxon>Panicoideae</taxon>
        <taxon>Andropogonodae</taxon>
        <taxon>Andropogoneae</taxon>
        <taxon>Saccharinae</taxon>
        <taxon>Miscanthus</taxon>
    </lineage>
</organism>
<keyword evidence="10" id="KW-1185">Reference proteome</keyword>
<evidence type="ECO:0000256" key="6">
    <source>
        <dbReference type="ARBA" id="ARBA00022691"/>
    </source>
</evidence>
<dbReference type="GO" id="GO:0005634">
    <property type="term" value="C:nucleus"/>
    <property type="evidence" value="ECO:0007669"/>
    <property type="project" value="UniProtKB-SubCell"/>
</dbReference>
<feature type="domain" description="SET" evidence="8">
    <location>
        <begin position="34"/>
        <end position="151"/>
    </location>
</feature>
<dbReference type="Pfam" id="PF00856">
    <property type="entry name" value="SET"/>
    <property type="match status" value="1"/>
</dbReference>
<evidence type="ECO:0000256" key="4">
    <source>
        <dbReference type="ARBA" id="ARBA00022603"/>
    </source>
</evidence>
<keyword evidence="3" id="KW-0158">Chromosome</keyword>
<name>A0A811R5M4_9POAL</name>
<evidence type="ECO:0000259" key="8">
    <source>
        <dbReference type="PROSITE" id="PS50280"/>
    </source>
</evidence>
<dbReference type="EMBL" id="CAJGYO010000013">
    <property type="protein sequence ID" value="CAD6265339.1"/>
    <property type="molecule type" value="Genomic_DNA"/>
</dbReference>
<sequence>MQLKVDASAVTTTQPVKVVVPAVKCSNKPFRREKKIEIIKTQQCGWGAIALETIGKDDFVIEFVGEVIDDAMCEDRLLDMRQRRDQNFYMCKVGKDFVIDATFKGNACRFFNHSCQPNCRLEKWQVDGKTRLGVFASQTIKVGMPLTYNYRYHKRENPLSLVVYLEHICLEPVVIFRNLCPSADVVMDPYCYSTAFLAFQLYRLVD</sequence>
<dbReference type="OrthoDB" id="422362at2759"/>
<dbReference type="InterPro" id="IPR046341">
    <property type="entry name" value="SET_dom_sf"/>
</dbReference>
<proteinExistence type="predicted"/>
<dbReference type="Proteomes" id="UP000604825">
    <property type="component" value="Unassembled WGS sequence"/>
</dbReference>
<dbReference type="InterPro" id="IPR001214">
    <property type="entry name" value="SET_dom"/>
</dbReference>
<evidence type="ECO:0000313" key="10">
    <source>
        <dbReference type="Proteomes" id="UP000604825"/>
    </source>
</evidence>
<dbReference type="InterPro" id="IPR050777">
    <property type="entry name" value="SET2_Histone-Lys_MeTrsfase"/>
</dbReference>
<keyword evidence="4" id="KW-0489">Methyltransferase</keyword>
<protein>
    <recommendedName>
        <fullName evidence="8">SET domain-containing protein</fullName>
    </recommendedName>
</protein>
<evidence type="ECO:0000256" key="7">
    <source>
        <dbReference type="ARBA" id="ARBA00023242"/>
    </source>
</evidence>
<keyword evidence="5" id="KW-0808">Transferase</keyword>
<evidence type="ECO:0000256" key="5">
    <source>
        <dbReference type="ARBA" id="ARBA00022679"/>
    </source>
</evidence>
<comment type="subcellular location">
    <subcellularLocation>
        <location evidence="2">Chromosome</location>
    </subcellularLocation>
    <subcellularLocation>
        <location evidence="1">Nucleus</location>
    </subcellularLocation>
</comment>
<dbReference type="Gene3D" id="2.170.270.10">
    <property type="entry name" value="SET domain"/>
    <property type="match status" value="1"/>
</dbReference>
<reference evidence="9" key="1">
    <citation type="submission" date="2020-10" db="EMBL/GenBank/DDBJ databases">
        <authorList>
            <person name="Han B."/>
            <person name="Lu T."/>
            <person name="Zhao Q."/>
            <person name="Huang X."/>
            <person name="Zhao Y."/>
        </authorList>
    </citation>
    <scope>NUCLEOTIDE SEQUENCE</scope>
</reference>
<gene>
    <name evidence="9" type="ORF">NCGR_LOCUS48644</name>
</gene>
<dbReference type="PROSITE" id="PS50280">
    <property type="entry name" value="SET"/>
    <property type="match status" value="1"/>
</dbReference>
<dbReference type="GO" id="GO:0008168">
    <property type="term" value="F:methyltransferase activity"/>
    <property type="evidence" value="ECO:0007669"/>
    <property type="project" value="UniProtKB-KW"/>
</dbReference>
<evidence type="ECO:0000313" key="9">
    <source>
        <dbReference type="EMBL" id="CAD6265339.1"/>
    </source>
</evidence>
<evidence type="ECO:0000256" key="1">
    <source>
        <dbReference type="ARBA" id="ARBA00004123"/>
    </source>
</evidence>
<dbReference type="AlphaFoldDB" id="A0A811R5M4"/>
<accession>A0A811R5M4</accession>
<comment type="caution">
    <text evidence="9">The sequence shown here is derived from an EMBL/GenBank/DDBJ whole genome shotgun (WGS) entry which is preliminary data.</text>
</comment>
<keyword evidence="7" id="KW-0539">Nucleus</keyword>